<name>A0A6J1D2V9_MOMCH</name>
<accession>A0A6J1D2V9</accession>
<dbReference type="HAMAP" id="MF_01678">
    <property type="entry name" value="Salvage_MtnA"/>
    <property type="match status" value="1"/>
</dbReference>
<dbReference type="Pfam" id="PF01008">
    <property type="entry name" value="IF-2B"/>
    <property type="match status" value="1"/>
</dbReference>
<keyword evidence="7" id="KW-1185">Reference proteome</keyword>
<comment type="catalytic activity">
    <reaction evidence="6">
        <text>5-(methylsulfanyl)-alpha-D-ribose 1-phosphate = 5-(methylsulfanyl)-D-ribulose 1-phosphate</text>
        <dbReference type="Rhea" id="RHEA:19989"/>
        <dbReference type="ChEBI" id="CHEBI:58533"/>
        <dbReference type="ChEBI" id="CHEBI:58548"/>
        <dbReference type="EC" id="5.3.1.23"/>
    </reaction>
</comment>
<dbReference type="InterPro" id="IPR011559">
    <property type="entry name" value="Initiation_fac_2B_a/b/d"/>
</dbReference>
<dbReference type="GO" id="GO:0019509">
    <property type="term" value="P:L-methionine salvage from methylthioadenosine"/>
    <property type="evidence" value="ECO:0007669"/>
    <property type="project" value="UniProtKB-UniRule"/>
</dbReference>
<dbReference type="PANTHER" id="PTHR43475:SF1">
    <property type="entry name" value="METHYLTHIORIBOSE-1-PHOSPHATE ISOMERASE"/>
    <property type="match status" value="1"/>
</dbReference>
<keyword evidence="5 6" id="KW-0539">Nucleus</keyword>
<dbReference type="SUPFAM" id="SSF100950">
    <property type="entry name" value="NagB/RpiA/CoA transferase-like"/>
    <property type="match status" value="1"/>
</dbReference>
<dbReference type="NCBIfam" id="TIGR00524">
    <property type="entry name" value="eIF-2B_rel"/>
    <property type="match status" value="1"/>
</dbReference>
<dbReference type="InterPro" id="IPR042529">
    <property type="entry name" value="IF_2B-like_C"/>
</dbReference>
<sequence>MATDSSNGGDVGADNSLQAICYNRGSLRLLDQRKLPLETVYLDIKNAADGWHAIRDMVVRGAPAIAIAAALALAVEVHNSGTFNGTSNDAASFIAEKLDYLVSSRPTAVNLADAAIKLKEIVSGAVAVSSEARSVYQAYIEASEAMLDDDVASNKAIGSYGATYIREQQKSLEKFSVLTHCNTGSLATAGYGTALGVIRALHSAGVLERAYCTETRPFNQGSRLTAYELVHEKIPATLIADSAAAALMKFGRVNAIVVGADRVAANGDTANKIGTYSLALCAKHHKVPFFVAAPLTSVDLTLSSGEEIVIEERSPKELLNSRGGLGEQVAASGIAVWNPAFDVTPAHLISGIITEKGVITKGDSESFNINDFVKKTAGTCA</sequence>
<keyword evidence="4 6" id="KW-0413">Isomerase</keyword>
<comment type="pathway">
    <text evidence="6">Amino-acid biosynthesis; L-methionine biosynthesis via salvage pathway; L-methionine from S-methyl-5-thio-alpha-D-ribose 1-phosphate: step 1/6.</text>
</comment>
<dbReference type="PANTHER" id="PTHR43475">
    <property type="entry name" value="METHYLTHIORIBOSE-1-PHOSPHATE ISOMERASE"/>
    <property type="match status" value="1"/>
</dbReference>
<comment type="similarity">
    <text evidence="6">Belongs to the eIF-2B alpha/beta/delta subunits family. MtnA subfamily.</text>
</comment>
<dbReference type="FunFam" id="1.20.120.420:FF:000002">
    <property type="entry name" value="Methylthioribose-1-phosphate isomerase"/>
    <property type="match status" value="1"/>
</dbReference>
<dbReference type="GeneID" id="111016489"/>
<dbReference type="InterPro" id="IPR005251">
    <property type="entry name" value="IF-M1Pi"/>
</dbReference>
<feature type="site" description="Transition state stabilizer" evidence="6">
    <location>
        <position position="181"/>
    </location>
</feature>
<dbReference type="GO" id="GO:0046523">
    <property type="term" value="F:S-methyl-5-thioribose-1-phosphate isomerase activity"/>
    <property type="evidence" value="ECO:0007669"/>
    <property type="project" value="UniProtKB-UniRule"/>
</dbReference>
<comment type="function">
    <text evidence="6">Catalyzes the interconversion of methylthioribose-1-phosphate (MTR-1-P) into methylthioribulose-1-phosphate (MTRu-1-P).</text>
</comment>
<dbReference type="NCBIfam" id="TIGR00512">
    <property type="entry name" value="salvage_mtnA"/>
    <property type="match status" value="1"/>
</dbReference>
<dbReference type="InterPro" id="IPR027363">
    <property type="entry name" value="M1Pi_N"/>
</dbReference>
<evidence type="ECO:0000256" key="6">
    <source>
        <dbReference type="HAMAP-Rule" id="MF_03119"/>
    </source>
</evidence>
<evidence type="ECO:0000256" key="3">
    <source>
        <dbReference type="ARBA" id="ARBA00023167"/>
    </source>
</evidence>
<dbReference type="OrthoDB" id="2461at2759"/>
<dbReference type="GO" id="GO:0005737">
    <property type="term" value="C:cytoplasm"/>
    <property type="evidence" value="ECO:0007669"/>
    <property type="project" value="UniProtKB-SubCell"/>
</dbReference>
<dbReference type="Gene3D" id="1.20.120.420">
    <property type="entry name" value="translation initiation factor eif-2b, domain 1"/>
    <property type="match status" value="1"/>
</dbReference>
<dbReference type="UniPathway" id="UPA00904">
    <property type="reaction ID" value="UER00874"/>
</dbReference>
<dbReference type="NCBIfam" id="NF004326">
    <property type="entry name" value="PRK05720.1"/>
    <property type="match status" value="1"/>
</dbReference>
<evidence type="ECO:0000313" key="7">
    <source>
        <dbReference type="Proteomes" id="UP000504603"/>
    </source>
</evidence>
<dbReference type="FunFam" id="3.40.50.10470:FF:000003">
    <property type="entry name" value="Methylthioribose-1-phosphate isomerase"/>
    <property type="match status" value="1"/>
</dbReference>
<keyword evidence="2 6" id="KW-0028">Amino-acid biosynthesis</keyword>
<organism evidence="7 8">
    <name type="scientific">Momordica charantia</name>
    <name type="common">Bitter gourd</name>
    <name type="synonym">Balsam pear</name>
    <dbReference type="NCBI Taxonomy" id="3673"/>
    <lineage>
        <taxon>Eukaryota</taxon>
        <taxon>Viridiplantae</taxon>
        <taxon>Streptophyta</taxon>
        <taxon>Embryophyta</taxon>
        <taxon>Tracheophyta</taxon>
        <taxon>Spermatophyta</taxon>
        <taxon>Magnoliopsida</taxon>
        <taxon>eudicotyledons</taxon>
        <taxon>Gunneridae</taxon>
        <taxon>Pentapetalae</taxon>
        <taxon>rosids</taxon>
        <taxon>fabids</taxon>
        <taxon>Cucurbitales</taxon>
        <taxon>Cucurbitaceae</taxon>
        <taxon>Momordiceae</taxon>
        <taxon>Momordica</taxon>
    </lineage>
</organism>
<gene>
    <name evidence="8" type="primary">LOC111016489</name>
</gene>
<dbReference type="KEGG" id="mcha:111016489"/>
<dbReference type="Proteomes" id="UP000504603">
    <property type="component" value="Unplaced"/>
</dbReference>
<feature type="active site" description="Proton donor" evidence="6">
    <location>
        <position position="261"/>
    </location>
</feature>
<proteinExistence type="inferred from homology"/>
<dbReference type="AlphaFoldDB" id="A0A6J1D2V9"/>
<evidence type="ECO:0000256" key="4">
    <source>
        <dbReference type="ARBA" id="ARBA00023235"/>
    </source>
</evidence>
<dbReference type="Gene3D" id="3.40.50.10470">
    <property type="entry name" value="Translation initiation factor eif-2b, domain 2"/>
    <property type="match status" value="1"/>
</dbReference>
<keyword evidence="1 6" id="KW-0963">Cytoplasm</keyword>
<evidence type="ECO:0000256" key="2">
    <source>
        <dbReference type="ARBA" id="ARBA00022605"/>
    </source>
</evidence>
<reference evidence="8" key="1">
    <citation type="submission" date="2025-08" db="UniProtKB">
        <authorList>
            <consortium name="RefSeq"/>
        </authorList>
    </citation>
    <scope>IDENTIFICATION</scope>
    <source>
        <strain evidence="8">OHB3-1</strain>
    </source>
</reference>
<comment type="subcellular location">
    <subcellularLocation>
        <location evidence="6">Cytoplasm</location>
    </subcellularLocation>
    <subcellularLocation>
        <location evidence="6">Nucleus</location>
    </subcellularLocation>
</comment>
<protein>
    <recommendedName>
        <fullName evidence="6">Methylthioribose-1-phosphate isomerase</fullName>
        <shortName evidence="6">M1Pi</shortName>
        <shortName evidence="6">MTR-1-P isomerase</shortName>
        <ecNumber evidence="6">5.3.1.23</ecNumber>
    </recommendedName>
    <alternativeName>
        <fullName evidence="6">S-methyl-5-thioribose-1-phosphate isomerase</fullName>
    </alternativeName>
    <alternativeName>
        <fullName evidence="6">Translation initiation factor eIF-2B subunit alpha/beta/delta-like protein</fullName>
    </alternativeName>
</protein>
<evidence type="ECO:0000256" key="5">
    <source>
        <dbReference type="ARBA" id="ARBA00023242"/>
    </source>
</evidence>
<dbReference type="RefSeq" id="XP_022147606.1">
    <property type="nucleotide sequence ID" value="XM_022291914.1"/>
</dbReference>
<dbReference type="GO" id="GO:0005634">
    <property type="term" value="C:nucleus"/>
    <property type="evidence" value="ECO:0007669"/>
    <property type="project" value="UniProtKB-SubCell"/>
</dbReference>
<dbReference type="EC" id="5.3.1.23" evidence="6"/>
<evidence type="ECO:0000256" key="1">
    <source>
        <dbReference type="ARBA" id="ARBA00022490"/>
    </source>
</evidence>
<dbReference type="InterPro" id="IPR000649">
    <property type="entry name" value="IF-2B-related"/>
</dbReference>
<evidence type="ECO:0000313" key="8">
    <source>
        <dbReference type="RefSeq" id="XP_022147606.1"/>
    </source>
</evidence>
<dbReference type="InterPro" id="IPR037171">
    <property type="entry name" value="NagB/RpiA_transferase-like"/>
</dbReference>
<keyword evidence="3 6" id="KW-0486">Methionine biosynthesis</keyword>